<feature type="compositionally biased region" description="Polar residues" evidence="1">
    <location>
        <begin position="12"/>
        <end position="25"/>
    </location>
</feature>
<name>A0AAD6CT36_9EURO</name>
<dbReference type="PANTHER" id="PTHR39697">
    <property type="entry name" value="RICIN B LECTIN DOMAIN-CONTAINING PROTEIN-RELATED"/>
    <property type="match status" value="1"/>
</dbReference>
<accession>A0AAD6CT36</accession>
<evidence type="ECO:0000313" key="2">
    <source>
        <dbReference type="EMBL" id="KAJ5538276.1"/>
    </source>
</evidence>
<dbReference type="Proteomes" id="UP001220324">
    <property type="component" value="Unassembled WGS sequence"/>
</dbReference>
<dbReference type="PANTHER" id="PTHR39697:SF2">
    <property type="entry name" value="CYANOVIRIN-N DOMAIN-CONTAINING PROTEIN"/>
    <property type="match status" value="1"/>
</dbReference>
<feature type="region of interest" description="Disordered" evidence="1">
    <location>
        <begin position="1"/>
        <end position="25"/>
    </location>
</feature>
<evidence type="ECO:0000313" key="3">
    <source>
        <dbReference type="Proteomes" id="UP001220324"/>
    </source>
</evidence>
<organism evidence="2 3">
    <name type="scientific">Penicillium frequentans</name>
    <dbReference type="NCBI Taxonomy" id="3151616"/>
    <lineage>
        <taxon>Eukaryota</taxon>
        <taxon>Fungi</taxon>
        <taxon>Dikarya</taxon>
        <taxon>Ascomycota</taxon>
        <taxon>Pezizomycotina</taxon>
        <taxon>Eurotiomycetes</taxon>
        <taxon>Eurotiomycetidae</taxon>
        <taxon>Eurotiales</taxon>
        <taxon>Aspergillaceae</taxon>
        <taxon>Penicillium</taxon>
    </lineage>
</organism>
<gene>
    <name evidence="2" type="ORF">N7494_007755</name>
</gene>
<dbReference type="EMBL" id="JAQIZZ010000006">
    <property type="protein sequence ID" value="KAJ5538276.1"/>
    <property type="molecule type" value="Genomic_DNA"/>
</dbReference>
<protein>
    <submittedName>
        <fullName evidence="2">Uncharacterized protein</fullName>
    </submittedName>
</protein>
<reference evidence="2 3" key="1">
    <citation type="journal article" date="2023" name="IMA Fungus">
        <title>Comparative genomic study of the Penicillium genus elucidates a diverse pangenome and 15 lateral gene transfer events.</title>
        <authorList>
            <person name="Petersen C."/>
            <person name="Sorensen T."/>
            <person name="Nielsen M.R."/>
            <person name="Sondergaard T.E."/>
            <person name="Sorensen J.L."/>
            <person name="Fitzpatrick D.A."/>
            <person name="Frisvad J.C."/>
            <person name="Nielsen K.L."/>
        </authorList>
    </citation>
    <scope>NUCLEOTIDE SEQUENCE [LARGE SCALE GENOMIC DNA]</scope>
    <source>
        <strain evidence="2 3">IBT 35679</strain>
    </source>
</reference>
<dbReference type="AlphaFoldDB" id="A0AAD6CT36"/>
<sequence>MSSTTIDDERCTTPTSSDTCDNSDKSPLTQRYLDCPWKGRTFIIRDSITHLVIGLQKGNIELVPDYHKRWCGVYWTCVESENMAMGFQNVISGTFLGQRDSYRQELIEPIIADKKYHEDNEAFCVRQHPSGGYFILKKKGNGFLPMRIGRDNTLKVGPNRDEGTIWEFIRVDNDV</sequence>
<evidence type="ECO:0000256" key="1">
    <source>
        <dbReference type="SAM" id="MobiDB-lite"/>
    </source>
</evidence>
<keyword evidence="3" id="KW-1185">Reference proteome</keyword>
<comment type="caution">
    <text evidence="2">The sequence shown here is derived from an EMBL/GenBank/DDBJ whole genome shotgun (WGS) entry which is preliminary data.</text>
</comment>
<proteinExistence type="predicted"/>